<keyword evidence="3 6" id="KW-0808">Transferase</keyword>
<evidence type="ECO:0000256" key="2">
    <source>
        <dbReference type="ARBA" id="ARBA00022603"/>
    </source>
</evidence>
<keyword evidence="5" id="KW-0411">Iron-sulfur</keyword>
<keyword evidence="1" id="KW-0004">4Fe-4S</keyword>
<evidence type="ECO:0000256" key="1">
    <source>
        <dbReference type="ARBA" id="ARBA00022485"/>
    </source>
</evidence>
<feature type="active site" evidence="7">
    <location>
        <position position="373"/>
    </location>
</feature>
<evidence type="ECO:0000256" key="6">
    <source>
        <dbReference type="PROSITE-ProRule" id="PRU01024"/>
    </source>
</evidence>
<evidence type="ECO:0000256" key="4">
    <source>
        <dbReference type="ARBA" id="ARBA00022691"/>
    </source>
</evidence>
<protein>
    <submittedName>
        <fullName evidence="8">SAM-dependent RNA methyltransferase</fullName>
    </submittedName>
</protein>
<feature type="binding site" evidence="6">
    <location>
        <position position="347"/>
    </location>
    <ligand>
        <name>S-adenosyl-L-methionine</name>
        <dbReference type="ChEBI" id="CHEBI:59789"/>
    </ligand>
</feature>
<dbReference type="Gene3D" id="2.40.50.1070">
    <property type="match status" value="1"/>
</dbReference>
<dbReference type="Pfam" id="PF05958">
    <property type="entry name" value="tRNA_U5-meth_tr"/>
    <property type="match status" value="2"/>
</dbReference>
<dbReference type="GO" id="GO:0008168">
    <property type="term" value="F:methyltransferase activity"/>
    <property type="evidence" value="ECO:0007669"/>
    <property type="project" value="UniProtKB-KW"/>
</dbReference>
<dbReference type="PANTHER" id="PTHR11061">
    <property type="entry name" value="RNA M5U METHYLTRANSFERASE"/>
    <property type="match status" value="1"/>
</dbReference>
<dbReference type="Gene3D" id="3.40.50.150">
    <property type="entry name" value="Vaccinia Virus protein VP39"/>
    <property type="match status" value="1"/>
</dbReference>
<evidence type="ECO:0000256" key="3">
    <source>
        <dbReference type="ARBA" id="ARBA00022679"/>
    </source>
</evidence>
<keyword evidence="1" id="KW-0479">Metal-binding</keyword>
<accession>A0ABU5NC70</accession>
<feature type="binding site" evidence="6">
    <location>
        <position position="256"/>
    </location>
    <ligand>
        <name>S-adenosyl-L-methionine</name>
        <dbReference type="ChEBI" id="CHEBI:59789"/>
    </ligand>
</feature>
<dbReference type="EMBL" id="JARJFB010000043">
    <property type="protein sequence ID" value="MEA0970760.1"/>
    <property type="molecule type" value="Genomic_DNA"/>
</dbReference>
<dbReference type="RefSeq" id="WP_322776661.1">
    <property type="nucleotide sequence ID" value="NZ_JARJFB010000043.1"/>
</dbReference>
<feature type="active site" description="Nucleophile" evidence="6">
    <location>
        <position position="373"/>
    </location>
</feature>
<dbReference type="Proteomes" id="UP001291687">
    <property type="component" value="Unassembled WGS sequence"/>
</dbReference>
<gene>
    <name evidence="8" type="ORF">Megvenef_00729</name>
</gene>
<dbReference type="InterPro" id="IPR010280">
    <property type="entry name" value="U5_MeTrfase_fam"/>
</dbReference>
<keyword evidence="9" id="KW-1185">Reference proteome</keyword>
<dbReference type="PROSITE" id="PS51687">
    <property type="entry name" value="SAM_MT_RNA_M5U"/>
    <property type="match status" value="1"/>
</dbReference>
<dbReference type="Gene3D" id="2.40.50.140">
    <property type="entry name" value="Nucleic acid-binding proteins"/>
    <property type="match status" value="1"/>
</dbReference>
<organism evidence="8 9">
    <name type="scientific">Candidatus Megaera venefica</name>
    <dbReference type="NCBI Taxonomy" id="2055910"/>
    <lineage>
        <taxon>Bacteria</taxon>
        <taxon>Pseudomonadati</taxon>
        <taxon>Pseudomonadota</taxon>
        <taxon>Alphaproteobacteria</taxon>
        <taxon>Rickettsiales</taxon>
        <taxon>Rickettsiaceae</taxon>
        <taxon>Candidatus Megaera</taxon>
    </lineage>
</organism>
<evidence type="ECO:0000313" key="8">
    <source>
        <dbReference type="EMBL" id="MEA0970760.1"/>
    </source>
</evidence>
<reference evidence="8 9" key="1">
    <citation type="submission" date="2023-03" db="EMBL/GenBank/DDBJ databases">
        <title>Host association and intracellularity evolved multiple times independently in the Rickettsiales.</title>
        <authorList>
            <person name="Castelli M."/>
            <person name="Nardi T."/>
            <person name="Gammuto L."/>
            <person name="Bellinzona G."/>
            <person name="Sabaneyeva E."/>
            <person name="Potekhin A."/>
            <person name="Serra V."/>
            <person name="Petroni G."/>
            <person name="Sassera D."/>
        </authorList>
    </citation>
    <scope>NUCLEOTIDE SEQUENCE [LARGE SCALE GENOMIC DNA]</scope>
    <source>
        <strain evidence="8 9">Sr 2-6</strain>
    </source>
</reference>
<dbReference type="InterPro" id="IPR029063">
    <property type="entry name" value="SAM-dependent_MTases_sf"/>
</dbReference>
<feature type="binding site" evidence="6">
    <location>
        <position position="284"/>
    </location>
    <ligand>
        <name>S-adenosyl-L-methionine</name>
        <dbReference type="ChEBI" id="CHEBI:59789"/>
    </ligand>
</feature>
<dbReference type="SUPFAM" id="SSF53335">
    <property type="entry name" value="S-adenosyl-L-methionine-dependent methyltransferases"/>
    <property type="match status" value="1"/>
</dbReference>
<dbReference type="GO" id="GO:0032259">
    <property type="term" value="P:methylation"/>
    <property type="evidence" value="ECO:0007669"/>
    <property type="project" value="UniProtKB-KW"/>
</dbReference>
<keyword evidence="1" id="KW-0408">Iron</keyword>
<keyword evidence="2 6" id="KW-0489">Methyltransferase</keyword>
<dbReference type="InterPro" id="IPR030390">
    <property type="entry name" value="MeTrfase_TrmA_AS"/>
</dbReference>
<name>A0ABU5NC70_9RICK</name>
<comment type="caution">
    <text evidence="8">The sequence shown here is derived from an EMBL/GenBank/DDBJ whole genome shotgun (WGS) entry which is preliminary data.</text>
</comment>
<comment type="similarity">
    <text evidence="6">Belongs to the class I-like SAM-binding methyltransferase superfamily. RNA M5U methyltransferase family.</text>
</comment>
<evidence type="ECO:0000256" key="5">
    <source>
        <dbReference type="ARBA" id="ARBA00023014"/>
    </source>
</evidence>
<evidence type="ECO:0000256" key="7">
    <source>
        <dbReference type="PROSITE-ProRule" id="PRU10015"/>
    </source>
</evidence>
<dbReference type="InterPro" id="IPR012340">
    <property type="entry name" value="NA-bd_OB-fold"/>
</dbReference>
<dbReference type="PROSITE" id="PS01230">
    <property type="entry name" value="TRMA_1"/>
    <property type="match status" value="1"/>
</dbReference>
<keyword evidence="4 6" id="KW-0949">S-adenosyl-L-methionine</keyword>
<evidence type="ECO:0000313" key="9">
    <source>
        <dbReference type="Proteomes" id="UP001291687"/>
    </source>
</evidence>
<sequence length="418" mass="47291">MAIIEEGSCLIEFINNQGLGCGKSPQGLVEVPYVLPDEVITFERHEYRRQSNCLLKNIEKLSSHRITPECKYFGRCGGCMLQHMDLKTYDNFKLSLVKQVLPPETIINPIVTIPKGTRRRINLQALKKNEQLFLGFYRFHSHQIIDIDSCPAMMSPLSAILIPLKEVLMNILEHRQKAEIFLMHASNGIDMLLELHNLIDIIPEQEQELVDFAKKTGIIRLQFRSSKKPRVLFESEKPYILLGDKKVTTDAKGFMQASFSSDQILADLVEQYLPQEKGALVDLFCGRGTFALPLSKRFRVDGFESDATSLEALGKAAEGAIMLYERDLFTNPLSKDELRPYRFAVINPPRAGALEQVKTLARSKCERVIYVSCNPESFARDASILENGGYKLLEVTPVDQFFWSSHLEVVGVFVSTAV</sequence>
<feature type="binding site" evidence="6">
    <location>
        <position position="304"/>
    </location>
    <ligand>
        <name>S-adenosyl-L-methionine</name>
        <dbReference type="ChEBI" id="CHEBI:59789"/>
    </ligand>
</feature>
<dbReference type="PANTHER" id="PTHR11061:SF49">
    <property type="entry name" value="23S RRNA (URACIL(1939)-C(5))-METHYLTRANSFERASE RLMD"/>
    <property type="match status" value="1"/>
</dbReference>
<proteinExistence type="inferred from homology"/>